<reference evidence="1" key="2">
    <citation type="submission" date="2023-05" db="EMBL/GenBank/DDBJ databases">
        <authorList>
            <person name="Schelkunov M.I."/>
        </authorList>
    </citation>
    <scope>NUCLEOTIDE SEQUENCE</scope>
    <source>
        <strain evidence="1">Hsosn_3</strain>
        <tissue evidence="1">Leaf</tissue>
    </source>
</reference>
<dbReference type="PANTHER" id="PTHR31635:SF196">
    <property type="entry name" value="REVERSE TRANSCRIPTASE DOMAIN-CONTAINING PROTEIN-RELATED"/>
    <property type="match status" value="1"/>
</dbReference>
<name>A0AAD8IFL7_9APIA</name>
<sequence>MSKLSESNYPTHWKAIKDEEKRLNALWEKEEIYWRQRNRALWLKSGDKNTKYFFTKASIRKKKNEVKGLIDNEGTWQEDEAIIQRIIVRYFDNLFRSSKPNACDIYEVVNCVEPKISDEMNDYLLKDFVEDDILNVVKEMNPSKSPGIVGLPASFYQKYWSVVKHDVTTVCLNIRKGGFLQYKRGSLMRPPLLCGLAHLGEANIFLLGPLVVVSKHDDT</sequence>
<proteinExistence type="predicted"/>
<protein>
    <recommendedName>
        <fullName evidence="3">Reverse transcriptase</fullName>
    </recommendedName>
</protein>
<organism evidence="1 2">
    <name type="scientific">Heracleum sosnowskyi</name>
    <dbReference type="NCBI Taxonomy" id="360622"/>
    <lineage>
        <taxon>Eukaryota</taxon>
        <taxon>Viridiplantae</taxon>
        <taxon>Streptophyta</taxon>
        <taxon>Embryophyta</taxon>
        <taxon>Tracheophyta</taxon>
        <taxon>Spermatophyta</taxon>
        <taxon>Magnoliopsida</taxon>
        <taxon>eudicotyledons</taxon>
        <taxon>Gunneridae</taxon>
        <taxon>Pentapetalae</taxon>
        <taxon>asterids</taxon>
        <taxon>campanulids</taxon>
        <taxon>Apiales</taxon>
        <taxon>Apiaceae</taxon>
        <taxon>Apioideae</taxon>
        <taxon>apioid superclade</taxon>
        <taxon>Tordylieae</taxon>
        <taxon>Tordyliinae</taxon>
        <taxon>Heracleum</taxon>
    </lineage>
</organism>
<accession>A0AAD8IFL7</accession>
<dbReference type="EMBL" id="JAUIZM010000005">
    <property type="protein sequence ID" value="KAK1384561.1"/>
    <property type="molecule type" value="Genomic_DNA"/>
</dbReference>
<gene>
    <name evidence="1" type="ORF">POM88_022296</name>
</gene>
<comment type="caution">
    <text evidence="1">The sequence shown here is derived from an EMBL/GenBank/DDBJ whole genome shotgun (WGS) entry which is preliminary data.</text>
</comment>
<evidence type="ECO:0000313" key="1">
    <source>
        <dbReference type="EMBL" id="KAK1384561.1"/>
    </source>
</evidence>
<keyword evidence="2" id="KW-1185">Reference proteome</keyword>
<evidence type="ECO:0000313" key="2">
    <source>
        <dbReference type="Proteomes" id="UP001237642"/>
    </source>
</evidence>
<evidence type="ECO:0008006" key="3">
    <source>
        <dbReference type="Google" id="ProtNLM"/>
    </source>
</evidence>
<reference evidence="1" key="1">
    <citation type="submission" date="2023-02" db="EMBL/GenBank/DDBJ databases">
        <title>Genome of toxic invasive species Heracleum sosnowskyi carries increased number of genes despite the absence of recent whole-genome duplications.</title>
        <authorList>
            <person name="Schelkunov M."/>
            <person name="Shtratnikova V."/>
            <person name="Makarenko M."/>
            <person name="Klepikova A."/>
            <person name="Omelchenko D."/>
            <person name="Novikova G."/>
            <person name="Obukhova E."/>
            <person name="Bogdanov V."/>
            <person name="Penin A."/>
            <person name="Logacheva M."/>
        </authorList>
    </citation>
    <scope>NUCLEOTIDE SEQUENCE</scope>
    <source>
        <strain evidence="1">Hsosn_3</strain>
        <tissue evidence="1">Leaf</tissue>
    </source>
</reference>
<dbReference type="Proteomes" id="UP001237642">
    <property type="component" value="Unassembled WGS sequence"/>
</dbReference>
<dbReference type="AlphaFoldDB" id="A0AAD8IFL7"/>
<dbReference type="PANTHER" id="PTHR31635">
    <property type="entry name" value="REVERSE TRANSCRIPTASE DOMAIN-CONTAINING PROTEIN-RELATED"/>
    <property type="match status" value="1"/>
</dbReference>